<sequence length="689" mass="79318">MMAHRCLRLLRVIRNGVSIPCKFKVTSVITPVELNIRKANNTTTQPKSEDNFVYLDDPNQFGTLTKSFINPEDKLIDPGDVQEQQLIQNKPLPFQKLTIRQYADLIKQYLSHKRLREAIDVLEVRMLTVDRVKPENYIYNILIGACADVGYTKKAFKLFNDMKRRALKPTGDTYTCLFHACANSPWAADGLSHAKKLRALMIEKGIEPNLTNYNAMIKAFGRCGDVATAFQIVDEMISKKIKIRNHTFNHLLHACIADKESGLRHALVVWRKMLKMREKPNLFSFNLMLKCVKDCNLGSRSDIEELIGVLREHITIGQSHAVPLQIESSEIKSLGELENRNTAKALISDSTLCDDNPSKSLTDNIIERDSTKDNVDIIVTKNVCKNELKVRRTVPNLLSKVVQMQEVLSLQEVHTVQDKFAVVGGQEDFLKEMQVYSVKPDIKTFTQMLPLIDNTLEAENTLLETMKSQGIRADIDFYNNLIKKRCIRTDYEGAFAVKDLIEEENKIRKKKHPMKKKLRLKFNIMTYGVLALACRTKESAEILLNEMQENQLKANIEIYGTLLKNGAMNMQFDQVLYIMDKVKEENIQVNEAFMKHLTTFEERCSKKIAQARAHPTKSESAVVQASKNFLNVYKKWLKEVNVVEALKPEHPWEQFKDTYPETVQHSKVVIKEPKRFYKRNRKFVQYKAN</sequence>
<evidence type="ECO:0000256" key="1">
    <source>
        <dbReference type="ARBA" id="ARBA00022737"/>
    </source>
</evidence>
<dbReference type="Proteomes" id="UP001549920">
    <property type="component" value="Unassembled WGS sequence"/>
</dbReference>
<evidence type="ECO:0000313" key="3">
    <source>
        <dbReference type="EMBL" id="KAL0872089.1"/>
    </source>
</evidence>
<comment type="caution">
    <text evidence="3">The sequence shown here is derived from an EMBL/GenBank/DDBJ whole genome shotgun (WGS) entry which is preliminary data.</text>
</comment>
<proteinExistence type="predicted"/>
<protein>
    <recommendedName>
        <fullName evidence="5">Pentatricopeptide repeat-containing protein 1, mitochondrial</fullName>
    </recommendedName>
</protein>
<feature type="repeat" description="PPR" evidence="2">
    <location>
        <begin position="135"/>
        <end position="169"/>
    </location>
</feature>
<evidence type="ECO:0008006" key="5">
    <source>
        <dbReference type="Google" id="ProtNLM"/>
    </source>
</evidence>
<keyword evidence="1" id="KW-0677">Repeat</keyword>
<name>A0ABR3HNV1_LOXSC</name>
<dbReference type="PANTHER" id="PTHR47447:SF23">
    <property type="entry name" value="PENTACOTRIPEPTIDE-REPEAT REGION OF PRORP DOMAIN-CONTAINING PROTEIN"/>
    <property type="match status" value="1"/>
</dbReference>
<accession>A0ABR3HNV1</accession>
<gene>
    <name evidence="3" type="ORF">ABMA27_004511</name>
</gene>
<dbReference type="InterPro" id="IPR002885">
    <property type="entry name" value="PPR_rpt"/>
</dbReference>
<dbReference type="NCBIfam" id="TIGR00756">
    <property type="entry name" value="PPR"/>
    <property type="match status" value="2"/>
</dbReference>
<evidence type="ECO:0000256" key="2">
    <source>
        <dbReference type="PROSITE-ProRule" id="PRU00708"/>
    </source>
</evidence>
<reference evidence="3 4" key="1">
    <citation type="submission" date="2024-06" db="EMBL/GenBank/DDBJ databases">
        <title>A chromosome-level genome assembly of beet webworm, Loxostege sticticalis.</title>
        <authorList>
            <person name="Zhang Y."/>
        </authorList>
    </citation>
    <scope>NUCLEOTIDE SEQUENCE [LARGE SCALE GENOMIC DNA]</scope>
    <source>
        <strain evidence="3">AQ026</strain>
        <tissue evidence="3">Whole body</tissue>
    </source>
</reference>
<organism evidence="3 4">
    <name type="scientific">Loxostege sticticalis</name>
    <name type="common">Beet webworm moth</name>
    <dbReference type="NCBI Taxonomy" id="481309"/>
    <lineage>
        <taxon>Eukaryota</taxon>
        <taxon>Metazoa</taxon>
        <taxon>Ecdysozoa</taxon>
        <taxon>Arthropoda</taxon>
        <taxon>Hexapoda</taxon>
        <taxon>Insecta</taxon>
        <taxon>Pterygota</taxon>
        <taxon>Neoptera</taxon>
        <taxon>Endopterygota</taxon>
        <taxon>Lepidoptera</taxon>
        <taxon>Glossata</taxon>
        <taxon>Ditrysia</taxon>
        <taxon>Pyraloidea</taxon>
        <taxon>Crambidae</taxon>
        <taxon>Pyraustinae</taxon>
        <taxon>Loxostege</taxon>
    </lineage>
</organism>
<keyword evidence="4" id="KW-1185">Reference proteome</keyword>
<dbReference type="PANTHER" id="PTHR47447">
    <property type="entry name" value="OS03G0856100 PROTEIN"/>
    <property type="match status" value="1"/>
</dbReference>
<dbReference type="PROSITE" id="PS51375">
    <property type="entry name" value="PPR"/>
    <property type="match status" value="2"/>
</dbReference>
<dbReference type="Gene3D" id="1.25.40.10">
    <property type="entry name" value="Tetratricopeptide repeat domain"/>
    <property type="match status" value="2"/>
</dbReference>
<feature type="repeat" description="PPR" evidence="2">
    <location>
        <begin position="209"/>
        <end position="243"/>
    </location>
</feature>
<dbReference type="EMBL" id="JBEUOH010000016">
    <property type="protein sequence ID" value="KAL0872089.1"/>
    <property type="molecule type" value="Genomic_DNA"/>
</dbReference>
<dbReference type="Pfam" id="PF13041">
    <property type="entry name" value="PPR_2"/>
    <property type="match status" value="2"/>
</dbReference>
<dbReference type="Pfam" id="PF13812">
    <property type="entry name" value="PPR_3"/>
    <property type="match status" value="1"/>
</dbReference>
<evidence type="ECO:0000313" key="4">
    <source>
        <dbReference type="Proteomes" id="UP001549920"/>
    </source>
</evidence>
<dbReference type="InterPro" id="IPR011990">
    <property type="entry name" value="TPR-like_helical_dom_sf"/>
</dbReference>